<dbReference type="InterPro" id="IPR019285">
    <property type="entry name" value="DUF2336"/>
</dbReference>
<comment type="caution">
    <text evidence="1">The sequence shown here is derived from an EMBL/GenBank/DDBJ whole genome shotgun (WGS) entry which is preliminary data.</text>
</comment>
<gene>
    <name evidence="1" type="ORF">ML536_11725</name>
</gene>
<organism evidence="1 2">
    <name type="scientific">Paradevosia shaoguanensis</name>
    <dbReference type="NCBI Taxonomy" id="1335043"/>
    <lineage>
        <taxon>Bacteria</taxon>
        <taxon>Pseudomonadati</taxon>
        <taxon>Pseudomonadota</taxon>
        <taxon>Alphaproteobacteria</taxon>
        <taxon>Hyphomicrobiales</taxon>
        <taxon>Devosiaceae</taxon>
        <taxon>Paradevosia</taxon>
    </lineage>
</organism>
<accession>A0AA41QMA9</accession>
<evidence type="ECO:0000313" key="1">
    <source>
        <dbReference type="EMBL" id="MCI0127492.1"/>
    </source>
</evidence>
<reference evidence="1" key="1">
    <citation type="submission" date="2022-03" db="EMBL/GenBank/DDBJ databases">
        <title>The complete genome sequence of a Methyloterrigena soli.</title>
        <authorList>
            <person name="Zi Z."/>
        </authorList>
    </citation>
    <scope>NUCLEOTIDE SEQUENCE</scope>
    <source>
        <strain evidence="1">M48</strain>
    </source>
</reference>
<dbReference type="Proteomes" id="UP001156140">
    <property type="component" value="Unassembled WGS sequence"/>
</dbReference>
<dbReference type="EMBL" id="JALAZD010000001">
    <property type="protein sequence ID" value="MCI0127492.1"/>
    <property type="molecule type" value="Genomic_DNA"/>
</dbReference>
<sequence>MATLAYLAHTGPADEHAALYAALIGFLEDPSVKVRAALAYGLLHAVEAPRPILLALLQDAGVISRAVAQYSPALIDADLIGLARNGDLTMLLALAERTNISTRIAEAVIARGETGVTLKLLARRDIAYGAETLVVLAQSHGDDARLRGALLARRELPPSARLHLVEAVSRALRGTRIVKGAVAARRLDSLMRNVTDTALSAIGEREAERAAPRYAAEMVGTDRVNTRLLLHAVVHGHVLFFADIVSELSEIPREKVFSILESGGRPALNALFTRCGLTESVRNLVARLVFHARSADLADDATARHFVVTALTEELIIEHGGQIPTELEEAFAYLSEQNVMLARSAARGVMPAFGGASLARLPAPELDEPERLALPAV</sequence>
<evidence type="ECO:0000313" key="2">
    <source>
        <dbReference type="Proteomes" id="UP001156140"/>
    </source>
</evidence>
<keyword evidence="2" id="KW-1185">Reference proteome</keyword>
<dbReference type="AlphaFoldDB" id="A0AA41QMA9"/>
<proteinExistence type="predicted"/>
<protein>
    <submittedName>
        <fullName evidence="1">DUF2336 domain-containing protein</fullName>
    </submittedName>
</protein>
<name>A0AA41QMA9_9HYPH</name>
<dbReference type="RefSeq" id="WP_281735963.1">
    <property type="nucleotide sequence ID" value="NZ_JAKETQ010000001.1"/>
</dbReference>
<dbReference type="Pfam" id="PF10098">
    <property type="entry name" value="DUF2336"/>
    <property type="match status" value="1"/>
</dbReference>